<dbReference type="Gene3D" id="2.40.128.600">
    <property type="match status" value="1"/>
</dbReference>
<dbReference type="PROSITE" id="PS51318">
    <property type="entry name" value="TAT"/>
    <property type="match status" value="1"/>
</dbReference>
<dbReference type="Gene3D" id="3.40.710.10">
    <property type="entry name" value="DD-peptidase/beta-lactamase superfamily"/>
    <property type="match status" value="1"/>
</dbReference>
<accession>A0A846ZMU3</accession>
<protein>
    <submittedName>
        <fullName evidence="4">Serine hydrolase</fullName>
    </submittedName>
</protein>
<dbReference type="Pfam" id="PF00144">
    <property type="entry name" value="Beta-lactamase"/>
    <property type="match status" value="1"/>
</dbReference>
<evidence type="ECO:0000313" key="5">
    <source>
        <dbReference type="Proteomes" id="UP000541636"/>
    </source>
</evidence>
<dbReference type="PANTHER" id="PTHR46825:SF15">
    <property type="entry name" value="BETA-LACTAMASE-RELATED DOMAIN-CONTAINING PROTEIN"/>
    <property type="match status" value="1"/>
</dbReference>
<dbReference type="RefSeq" id="WP_168609079.1">
    <property type="nucleotide sequence ID" value="NZ_JAAZQD010000003.1"/>
</dbReference>
<comment type="caution">
    <text evidence="4">The sequence shown here is derived from an EMBL/GenBank/DDBJ whole genome shotgun (WGS) entry which is preliminary data.</text>
</comment>
<name>A0A846ZMU3_9GAMM</name>
<dbReference type="AlphaFoldDB" id="A0A846ZMU3"/>
<dbReference type="PANTHER" id="PTHR46825">
    <property type="entry name" value="D-ALANYL-D-ALANINE-CARBOXYPEPTIDASE/ENDOPEPTIDASE AMPH"/>
    <property type="match status" value="1"/>
</dbReference>
<keyword evidence="1" id="KW-0732">Signal</keyword>
<keyword evidence="5" id="KW-1185">Reference proteome</keyword>
<dbReference type="Pfam" id="PF11954">
    <property type="entry name" value="DUF3471"/>
    <property type="match status" value="1"/>
</dbReference>
<dbReference type="InterPro" id="IPR050491">
    <property type="entry name" value="AmpC-like"/>
</dbReference>
<evidence type="ECO:0000313" key="4">
    <source>
        <dbReference type="EMBL" id="NKZ38898.1"/>
    </source>
</evidence>
<feature type="chain" id="PRO_5032960690" evidence="1">
    <location>
        <begin position="30"/>
        <end position="558"/>
    </location>
</feature>
<dbReference type="InterPro" id="IPR001466">
    <property type="entry name" value="Beta-lactam-related"/>
</dbReference>
<feature type="signal peptide" evidence="1">
    <location>
        <begin position="1"/>
        <end position="29"/>
    </location>
</feature>
<organism evidence="4 5">
    <name type="scientific">Oleiagrimonas citrea</name>
    <dbReference type="NCBI Taxonomy" id="1665687"/>
    <lineage>
        <taxon>Bacteria</taxon>
        <taxon>Pseudomonadati</taxon>
        <taxon>Pseudomonadota</taxon>
        <taxon>Gammaproteobacteria</taxon>
        <taxon>Lysobacterales</taxon>
        <taxon>Rhodanobacteraceae</taxon>
        <taxon>Oleiagrimonas</taxon>
    </lineage>
</organism>
<evidence type="ECO:0000256" key="1">
    <source>
        <dbReference type="SAM" id="SignalP"/>
    </source>
</evidence>
<dbReference type="InterPro" id="IPR021860">
    <property type="entry name" value="Peptidase_S12_Pab87-rel_C"/>
</dbReference>
<dbReference type="GO" id="GO:0016787">
    <property type="term" value="F:hydrolase activity"/>
    <property type="evidence" value="ECO:0007669"/>
    <property type="project" value="UniProtKB-KW"/>
</dbReference>
<keyword evidence="4" id="KW-0378">Hydrolase</keyword>
<dbReference type="InterPro" id="IPR006311">
    <property type="entry name" value="TAT_signal"/>
</dbReference>
<feature type="domain" description="Beta-lactamase-related" evidence="2">
    <location>
        <begin position="62"/>
        <end position="412"/>
    </location>
</feature>
<dbReference type="InterPro" id="IPR012338">
    <property type="entry name" value="Beta-lactam/transpept-like"/>
</dbReference>
<evidence type="ECO:0000259" key="2">
    <source>
        <dbReference type="Pfam" id="PF00144"/>
    </source>
</evidence>
<gene>
    <name evidence="4" type="ORF">HF690_07985</name>
</gene>
<proteinExistence type="predicted"/>
<dbReference type="Proteomes" id="UP000541636">
    <property type="component" value="Unassembled WGS sequence"/>
</dbReference>
<dbReference type="SUPFAM" id="SSF56601">
    <property type="entry name" value="beta-lactamase/transpeptidase-like"/>
    <property type="match status" value="1"/>
</dbReference>
<reference evidence="4 5" key="1">
    <citation type="journal article" date="2017" name="Int. J. Syst. Evol. Microbiol.">
        <title>Oleiagrimonas citrea sp. nov., a marine bacterium isolated from tidal flat sediment and emended description of the genus Oleiagrimonas Fang et al. 2015 and Oleiagrimonas soli.</title>
        <authorList>
            <person name="Yang S.H."/>
            <person name="Seo H.S."/>
            <person name="Seong C.N."/>
            <person name="Kwon K.K."/>
        </authorList>
    </citation>
    <scope>NUCLEOTIDE SEQUENCE [LARGE SCALE GENOMIC DNA]</scope>
    <source>
        <strain evidence="4 5">MEBiC09124</strain>
    </source>
</reference>
<evidence type="ECO:0000259" key="3">
    <source>
        <dbReference type="Pfam" id="PF11954"/>
    </source>
</evidence>
<dbReference type="EMBL" id="JAAZQD010000003">
    <property type="protein sequence ID" value="NKZ38898.1"/>
    <property type="molecule type" value="Genomic_DNA"/>
</dbReference>
<sequence length="558" mass="62106">MRIDPLTRRLFMVLALAAGTSLAAAPALARDAAPPASTAMPASANALPAQLSDFTAYVNGVRKQFDVPGIAVAIVKDGKVVMEKGFGVRTYGQGGKADAPVDAHTIFAIASNTKAFTAASLSMLADEGKLNMGDRVIDHLPWFRMSDPYITHEMRIRDLLAHHSGLSLGAGDLLYWPTTDYTTKQVIQHLAHVPIKNGFRERYFYDNILFGVAELVIENVSGESYQHFLKTRFFEPLGMHDTRFNFHYIQPSDHDVATGYAKYDFKDLKPVAKLAWANNSGAGGIYSSVHDMAKWIIAQLAGGVYGKNADGSAKRLFSEKRHEEMWSVQTAIHPRKSKIPELAAIAPDYAGYGEGWHLSEFRGHKVVYHTGGWPGFVSRVTMIPDMKLGMVVLTNQQSGAAFQAVTYRILDAYMHAPKTDWTAVYAKAVAQSKAKADESWAKHEAARDKHSKPSLPLSGYAGTYRDPWYGDVDIRKEGGHLVMQFSHTKQLLGDMKPWQHDTFIVRWRDRSLNADAFVTFALNADGHVREMRIKPVSPRTDFSFDFQDLRLKPVKKDD</sequence>
<feature type="domain" description="Peptidase S12 Pab87-related C-terminal" evidence="3">
    <location>
        <begin position="447"/>
        <end position="552"/>
    </location>
</feature>